<comment type="caution">
    <text evidence="3">The sequence shown here is derived from an EMBL/GenBank/DDBJ whole genome shotgun (WGS) entry which is preliminary data.</text>
</comment>
<name>A0ABV6PT65_9BURK</name>
<dbReference type="InterPro" id="IPR030887">
    <property type="entry name" value="Beta-barrel_YaiO"/>
</dbReference>
<keyword evidence="4" id="KW-1185">Reference proteome</keyword>
<evidence type="ECO:0000256" key="1">
    <source>
        <dbReference type="SAM" id="MobiDB-lite"/>
    </source>
</evidence>
<protein>
    <submittedName>
        <fullName evidence="3">YaiO family outer membrane beta-barrel protein</fullName>
    </submittedName>
</protein>
<proteinExistence type="predicted"/>
<organism evidence="3 4">
    <name type="scientific">Ottowia pentelensis</name>
    <dbReference type="NCBI Taxonomy" id="511108"/>
    <lineage>
        <taxon>Bacteria</taxon>
        <taxon>Pseudomonadati</taxon>
        <taxon>Pseudomonadota</taxon>
        <taxon>Betaproteobacteria</taxon>
        <taxon>Burkholderiales</taxon>
        <taxon>Comamonadaceae</taxon>
        <taxon>Ottowia</taxon>
    </lineage>
</organism>
<reference evidence="3 4" key="1">
    <citation type="submission" date="2024-09" db="EMBL/GenBank/DDBJ databases">
        <authorList>
            <person name="Sun Q."/>
            <person name="Mori K."/>
        </authorList>
    </citation>
    <scope>NUCLEOTIDE SEQUENCE [LARGE SCALE GENOMIC DNA]</scope>
    <source>
        <strain evidence="3 4">NCAIM B.02336</strain>
    </source>
</reference>
<feature type="compositionally biased region" description="Low complexity" evidence="1">
    <location>
        <begin position="49"/>
        <end position="58"/>
    </location>
</feature>
<evidence type="ECO:0000313" key="4">
    <source>
        <dbReference type="Proteomes" id="UP001589834"/>
    </source>
</evidence>
<accession>A0ABV6PT65</accession>
<dbReference type="EMBL" id="JBHLTN010000018">
    <property type="protein sequence ID" value="MFC0593047.1"/>
    <property type="molecule type" value="Genomic_DNA"/>
</dbReference>
<dbReference type="Proteomes" id="UP001589834">
    <property type="component" value="Unassembled WGS sequence"/>
</dbReference>
<dbReference type="RefSeq" id="WP_377482927.1">
    <property type="nucleotide sequence ID" value="NZ_JBHLTN010000018.1"/>
</dbReference>
<dbReference type="NCBIfam" id="TIGR04390">
    <property type="entry name" value="OMP_YaiO_dom"/>
    <property type="match status" value="1"/>
</dbReference>
<evidence type="ECO:0000259" key="2">
    <source>
        <dbReference type="Pfam" id="PF19413"/>
    </source>
</evidence>
<sequence>MIQLHSNKARGRRMATDIAITTRQWLGAALLGALVPVLPALAQSDAGKAAPAGNAAPAPVAPPPPTTGRIEAGVGAAHLNGADGDWRDVYVRGYVRPAPGTTINAELASQGHFNQRGTLGAVSILQDLSPDWFVMAGVSGGSAEFQYRLRGDVGIYRKWGATRQWVTGLTVMRGLGGDHIHRDTMPSLSVAYYSTDGWIAEGGAMFNRSQPGSVRAARAYGVLTVGQQGHHLWMTRIDHGREAYLPAGAFVGSAPSSVAFTSTEVSTVWRQWLGRDYGYTVGLQYYRNPYYTRAGVTAGVFFDF</sequence>
<evidence type="ECO:0000313" key="3">
    <source>
        <dbReference type="EMBL" id="MFC0593047.1"/>
    </source>
</evidence>
<feature type="domain" description="YaiO beta-barrel" evidence="2">
    <location>
        <begin position="69"/>
        <end position="244"/>
    </location>
</feature>
<dbReference type="Pfam" id="PF19413">
    <property type="entry name" value="YaiO"/>
    <property type="match status" value="1"/>
</dbReference>
<feature type="region of interest" description="Disordered" evidence="1">
    <location>
        <begin position="48"/>
        <end position="70"/>
    </location>
</feature>
<gene>
    <name evidence="3" type="ORF">ACFFGG_10805</name>
</gene>